<dbReference type="InterPro" id="IPR036291">
    <property type="entry name" value="NAD(P)-bd_dom_sf"/>
</dbReference>
<gene>
    <name evidence="3" type="primary">ycjS</name>
    <name evidence="3" type="ORF">EH105704_05_00490</name>
</gene>
<dbReference type="AlphaFoldDB" id="H5V235"/>
<dbReference type="Proteomes" id="UP000010297">
    <property type="component" value="Unassembled WGS sequence"/>
</dbReference>
<accession>H5V235</accession>
<evidence type="ECO:0000313" key="3">
    <source>
        <dbReference type="EMBL" id="GAB52043.1"/>
    </source>
</evidence>
<dbReference type="Pfam" id="PF02894">
    <property type="entry name" value="GFO_IDH_MocA_C"/>
    <property type="match status" value="1"/>
</dbReference>
<dbReference type="InterPro" id="IPR000683">
    <property type="entry name" value="Gfo/Idh/MocA-like_OxRdtase_N"/>
</dbReference>
<dbReference type="SUPFAM" id="SSF51735">
    <property type="entry name" value="NAD(P)-binding Rossmann-fold domains"/>
    <property type="match status" value="1"/>
</dbReference>
<dbReference type="eggNOG" id="COG0673">
    <property type="taxonomic scope" value="Bacteria"/>
</dbReference>
<evidence type="ECO:0000313" key="4">
    <source>
        <dbReference type="Proteomes" id="UP000010297"/>
    </source>
</evidence>
<dbReference type="PANTHER" id="PTHR43249">
    <property type="entry name" value="UDP-N-ACETYL-2-AMINO-2-DEOXY-D-GLUCURONATE OXIDASE"/>
    <property type="match status" value="1"/>
</dbReference>
<dbReference type="Gene3D" id="3.30.360.10">
    <property type="entry name" value="Dihydrodipicolinate Reductase, domain 2"/>
    <property type="match status" value="1"/>
</dbReference>
<evidence type="ECO:0000259" key="1">
    <source>
        <dbReference type="Pfam" id="PF01408"/>
    </source>
</evidence>
<name>H5V235_ATLHE</name>
<keyword evidence="4" id="KW-1185">Reference proteome</keyword>
<dbReference type="InterPro" id="IPR004104">
    <property type="entry name" value="Gfo/Idh/MocA-like_OxRdtase_C"/>
</dbReference>
<dbReference type="RefSeq" id="WP_002435620.1">
    <property type="nucleotide sequence ID" value="NZ_BAFF01000005.1"/>
</dbReference>
<dbReference type="InterPro" id="IPR052515">
    <property type="entry name" value="Gfo/Idh/MocA_Oxidoreductase"/>
</dbReference>
<dbReference type="GO" id="GO:0000166">
    <property type="term" value="F:nucleotide binding"/>
    <property type="evidence" value="ECO:0007669"/>
    <property type="project" value="InterPro"/>
</dbReference>
<dbReference type="PANTHER" id="PTHR43249:SF1">
    <property type="entry name" value="D-GLUCOSIDE 3-DEHYDROGENASE"/>
    <property type="match status" value="1"/>
</dbReference>
<evidence type="ECO:0000259" key="2">
    <source>
        <dbReference type="Pfam" id="PF02894"/>
    </source>
</evidence>
<dbReference type="Gene3D" id="3.40.50.720">
    <property type="entry name" value="NAD(P)-binding Rossmann-like Domain"/>
    <property type="match status" value="1"/>
</dbReference>
<dbReference type="Pfam" id="PF01408">
    <property type="entry name" value="GFO_IDH_MocA"/>
    <property type="match status" value="1"/>
</dbReference>
<comment type="caution">
    <text evidence="3">The sequence shown here is derived from an EMBL/GenBank/DDBJ whole genome shotgun (WGS) entry which is preliminary data.</text>
</comment>
<feature type="domain" description="Gfo/Idh/MocA-like oxidoreductase N-terminal" evidence="1">
    <location>
        <begin position="8"/>
        <end position="126"/>
    </location>
</feature>
<dbReference type="EMBL" id="BAFF01000005">
    <property type="protein sequence ID" value="GAB52043.1"/>
    <property type="molecule type" value="Genomic_DNA"/>
</dbReference>
<organism evidence="3 4">
    <name type="scientific">Atlantibacter hermannii NBRC 105704</name>
    <dbReference type="NCBI Taxonomy" id="1115512"/>
    <lineage>
        <taxon>Bacteria</taxon>
        <taxon>Pseudomonadati</taxon>
        <taxon>Pseudomonadota</taxon>
        <taxon>Gammaproteobacteria</taxon>
        <taxon>Enterobacterales</taxon>
        <taxon>Enterobacteriaceae</taxon>
        <taxon>Atlantibacter</taxon>
    </lineage>
</organism>
<sequence>MSGSDTKLRVAIIGAGNVAERVHASFYHDCVDTELVGVCDNRLEQAQMFANKYGCAAFDDVETLLATLHPDVVSVCSPNRFHHQHVLAALAAGCHVMCEKPPAMTSEEAHEMLLAARKARKVLAYDFHHRFALDVQLMREQVAAGTLGEVYVTTVKALRRCGVPGWGVFTNKSLQGGGPLIDIGIHMLDAAMFVLGFPLVKSVTAHSFRKLGTIKNTGQFGTWDPASFTVEDALFATLEFNNGGILRLETSFALNIPEQSVMNVQFCGDKAGATLFPAHIYHDDAGELVTLMQREVADDQRHFRSMSAFVDRVKGSPVAVAEAQQGYEIQRLVEAIYAAAEQGVTIAL</sequence>
<dbReference type="GeneID" id="92828572"/>
<proteinExistence type="predicted"/>
<reference evidence="3 4" key="1">
    <citation type="submission" date="2012-02" db="EMBL/GenBank/DDBJ databases">
        <title>Whole genome shotgun sequence of Escherichia hermannii NBRC 105704.</title>
        <authorList>
            <person name="Yoshida I."/>
            <person name="Hosoyama A."/>
            <person name="Tsuchikane K."/>
            <person name="Katsumata H."/>
            <person name="Yamazaki S."/>
            <person name="Fujita N."/>
        </authorList>
    </citation>
    <scope>NUCLEOTIDE SEQUENCE [LARGE SCALE GENOMIC DNA]</scope>
    <source>
        <strain evidence="3 4">NBRC 105704</strain>
    </source>
</reference>
<protein>
    <submittedName>
        <fullName evidence="3">Putative oxidoreductase YcjS</fullName>
    </submittedName>
</protein>
<feature type="domain" description="Gfo/Idh/MocA-like oxidoreductase C-terminal" evidence="2">
    <location>
        <begin position="139"/>
        <end position="348"/>
    </location>
</feature>
<dbReference type="SUPFAM" id="SSF55347">
    <property type="entry name" value="Glyceraldehyde-3-phosphate dehydrogenase-like, C-terminal domain"/>
    <property type="match status" value="1"/>
</dbReference>